<dbReference type="EMBL" id="NIDE01000005">
    <property type="protein sequence ID" value="OWK41664.1"/>
    <property type="molecule type" value="Genomic_DNA"/>
</dbReference>
<keyword evidence="4 7" id="KW-0408">Iron</keyword>
<feature type="binding site" evidence="7">
    <location>
        <position position="130"/>
    </location>
    <ligand>
        <name>[2Fe-2S] cluster</name>
        <dbReference type="ChEBI" id="CHEBI:190135"/>
    </ligand>
</feature>
<keyword evidence="8" id="KW-0830">Ubiquinone</keyword>
<sequence>MGVLSEDLKNRIRAYIPRYPRKQAVTLPALHLVHDELRYVPTAAIEEIAEILDLHPSEVQDTMTFYQFFKEKEADKLGKNRVWVCRGLACMLRGAYELIDHCEHKLGVTCGHRTDDGKITLEFAECIGACEGAPAVLLNDEHVMDVTPEKADELFEKLKK</sequence>
<keyword evidence="9" id="KW-1185">Reference proteome</keyword>
<dbReference type="InterPro" id="IPR042128">
    <property type="entry name" value="NuoE_dom"/>
</dbReference>
<dbReference type="AlphaFoldDB" id="A0A225DPV2"/>
<dbReference type="GO" id="GO:0003954">
    <property type="term" value="F:NADH dehydrogenase activity"/>
    <property type="evidence" value="ECO:0007669"/>
    <property type="project" value="TreeGrafter"/>
</dbReference>
<accession>A0A225DPV2</accession>
<evidence type="ECO:0000256" key="4">
    <source>
        <dbReference type="ARBA" id="ARBA00023004"/>
    </source>
</evidence>
<evidence type="ECO:0000256" key="7">
    <source>
        <dbReference type="PIRSR" id="PIRSR000216-1"/>
    </source>
</evidence>
<comment type="similarity">
    <text evidence="1">Belongs to the complex I 24 kDa subunit family.</text>
</comment>
<dbReference type="InterPro" id="IPR041921">
    <property type="entry name" value="NuoE_N"/>
</dbReference>
<reference evidence="9" key="1">
    <citation type="submission" date="2017-06" db="EMBL/GenBank/DDBJ databases">
        <title>Genome analysis of Fimbriiglobus ruber SP5, the first member of the order Planctomycetales with confirmed chitinolytic capability.</title>
        <authorList>
            <person name="Ravin N.V."/>
            <person name="Rakitin A.L."/>
            <person name="Ivanova A.A."/>
            <person name="Beletsky A.V."/>
            <person name="Kulichevskaya I.S."/>
            <person name="Mardanov A.V."/>
            <person name="Dedysh S.N."/>
        </authorList>
    </citation>
    <scope>NUCLEOTIDE SEQUENCE [LARGE SCALE GENOMIC DNA]</scope>
    <source>
        <strain evidence="9">SP5</strain>
    </source>
</reference>
<dbReference type="Gene3D" id="1.10.10.1590">
    <property type="entry name" value="NADH-quinone oxidoreductase subunit E"/>
    <property type="match status" value="1"/>
</dbReference>
<dbReference type="Proteomes" id="UP000214646">
    <property type="component" value="Unassembled WGS sequence"/>
</dbReference>
<comment type="caution">
    <text evidence="8">The sequence shown here is derived from an EMBL/GenBank/DDBJ whole genome shotgun (WGS) entry which is preliminary data.</text>
</comment>
<dbReference type="Gene3D" id="3.40.30.10">
    <property type="entry name" value="Glutaredoxin"/>
    <property type="match status" value="1"/>
</dbReference>
<dbReference type="CDD" id="cd03064">
    <property type="entry name" value="TRX_Fd_NuoE"/>
    <property type="match status" value="1"/>
</dbReference>
<feature type="binding site" evidence="7">
    <location>
        <position position="90"/>
    </location>
    <ligand>
        <name>[2Fe-2S] cluster</name>
        <dbReference type="ChEBI" id="CHEBI:190135"/>
    </ligand>
</feature>
<feature type="binding site" evidence="7">
    <location>
        <position position="85"/>
    </location>
    <ligand>
        <name>[2Fe-2S] cluster</name>
        <dbReference type="ChEBI" id="CHEBI:190135"/>
    </ligand>
</feature>
<dbReference type="InterPro" id="IPR002023">
    <property type="entry name" value="NuoE-like"/>
</dbReference>
<evidence type="ECO:0000256" key="6">
    <source>
        <dbReference type="ARBA" id="ARBA00034078"/>
    </source>
</evidence>
<dbReference type="SUPFAM" id="SSF52833">
    <property type="entry name" value="Thioredoxin-like"/>
    <property type="match status" value="1"/>
</dbReference>
<feature type="binding site" evidence="7">
    <location>
        <position position="126"/>
    </location>
    <ligand>
        <name>[2Fe-2S] cluster</name>
        <dbReference type="ChEBI" id="CHEBI:190135"/>
    </ligand>
</feature>
<comment type="cofactor">
    <cofactor evidence="7">
        <name>[2Fe-2S] cluster</name>
        <dbReference type="ChEBI" id="CHEBI:190135"/>
    </cofactor>
    <text evidence="7">Binds 1 [2Fe-2S] cluster.</text>
</comment>
<dbReference type="PANTHER" id="PTHR10371:SF3">
    <property type="entry name" value="NADH DEHYDROGENASE [UBIQUINONE] FLAVOPROTEIN 2, MITOCHONDRIAL"/>
    <property type="match status" value="1"/>
</dbReference>
<dbReference type="GO" id="GO:0046872">
    <property type="term" value="F:metal ion binding"/>
    <property type="evidence" value="ECO:0007669"/>
    <property type="project" value="UniProtKB-KW"/>
</dbReference>
<dbReference type="RefSeq" id="WP_088254942.1">
    <property type="nucleotide sequence ID" value="NZ_NIDE01000005.1"/>
</dbReference>
<organism evidence="8 9">
    <name type="scientific">Fimbriiglobus ruber</name>
    <dbReference type="NCBI Taxonomy" id="1908690"/>
    <lineage>
        <taxon>Bacteria</taxon>
        <taxon>Pseudomonadati</taxon>
        <taxon>Planctomycetota</taxon>
        <taxon>Planctomycetia</taxon>
        <taxon>Gemmatales</taxon>
        <taxon>Gemmataceae</taxon>
        <taxon>Fimbriiglobus</taxon>
    </lineage>
</organism>
<evidence type="ECO:0000256" key="1">
    <source>
        <dbReference type="ARBA" id="ARBA00010643"/>
    </source>
</evidence>
<comment type="cofactor">
    <cofactor evidence="6">
        <name>[2Fe-2S] cluster</name>
        <dbReference type="ChEBI" id="CHEBI:190135"/>
    </cofactor>
</comment>
<keyword evidence="3 7" id="KW-0479">Metal-binding</keyword>
<keyword evidence="5 7" id="KW-0411">Iron-sulfur</keyword>
<dbReference type="GO" id="GO:0051537">
    <property type="term" value="F:2 iron, 2 sulfur cluster binding"/>
    <property type="evidence" value="ECO:0007669"/>
    <property type="project" value="UniProtKB-KW"/>
</dbReference>
<dbReference type="PIRSF" id="PIRSF000216">
    <property type="entry name" value="NADH_DH_24kDa"/>
    <property type="match status" value="1"/>
</dbReference>
<keyword evidence="2 7" id="KW-0001">2Fe-2S</keyword>
<evidence type="ECO:0000256" key="2">
    <source>
        <dbReference type="ARBA" id="ARBA00022714"/>
    </source>
</evidence>
<evidence type="ECO:0000256" key="3">
    <source>
        <dbReference type="ARBA" id="ARBA00022723"/>
    </source>
</evidence>
<dbReference type="Pfam" id="PF01257">
    <property type="entry name" value="2Fe-2S_thioredx"/>
    <property type="match status" value="1"/>
</dbReference>
<dbReference type="InterPro" id="IPR036249">
    <property type="entry name" value="Thioredoxin-like_sf"/>
</dbReference>
<gene>
    <name evidence="8" type="ORF">FRUB_03742</name>
</gene>
<proteinExistence type="inferred from homology"/>
<name>A0A225DPV2_9BACT</name>
<evidence type="ECO:0000256" key="5">
    <source>
        <dbReference type="ARBA" id="ARBA00023014"/>
    </source>
</evidence>
<protein>
    <submittedName>
        <fullName evidence="8">NADH-ubiquinone oxidoreductase chain E</fullName>
    </submittedName>
</protein>
<dbReference type="OrthoDB" id="9807941at2"/>
<dbReference type="PANTHER" id="PTHR10371">
    <property type="entry name" value="NADH DEHYDROGENASE UBIQUINONE FLAVOPROTEIN 2, MITOCHONDRIAL"/>
    <property type="match status" value="1"/>
</dbReference>
<evidence type="ECO:0000313" key="8">
    <source>
        <dbReference type="EMBL" id="OWK41664.1"/>
    </source>
</evidence>
<evidence type="ECO:0000313" key="9">
    <source>
        <dbReference type="Proteomes" id="UP000214646"/>
    </source>
</evidence>